<organism evidence="3 4">
    <name type="scientific">Chionoecetes opilio</name>
    <name type="common">Atlantic snow crab</name>
    <name type="synonym">Cancer opilio</name>
    <dbReference type="NCBI Taxonomy" id="41210"/>
    <lineage>
        <taxon>Eukaryota</taxon>
        <taxon>Metazoa</taxon>
        <taxon>Ecdysozoa</taxon>
        <taxon>Arthropoda</taxon>
        <taxon>Crustacea</taxon>
        <taxon>Multicrustacea</taxon>
        <taxon>Malacostraca</taxon>
        <taxon>Eumalacostraca</taxon>
        <taxon>Eucarida</taxon>
        <taxon>Decapoda</taxon>
        <taxon>Pleocyemata</taxon>
        <taxon>Brachyura</taxon>
        <taxon>Eubrachyura</taxon>
        <taxon>Majoidea</taxon>
        <taxon>Majidae</taxon>
        <taxon>Chionoecetes</taxon>
    </lineage>
</organism>
<dbReference type="Gene3D" id="1.10.3520.10">
    <property type="entry name" value="Glycolipid transfer protein"/>
    <property type="match status" value="1"/>
</dbReference>
<dbReference type="EMBL" id="JACEEZ010001448">
    <property type="protein sequence ID" value="KAG0729217.1"/>
    <property type="molecule type" value="Genomic_DNA"/>
</dbReference>
<dbReference type="PANTHER" id="PTHR10219:SF43">
    <property type="entry name" value="GLYCOLIPID TRANSFER PROTEIN DOMAIN-CONTAINING PROTEIN"/>
    <property type="match status" value="1"/>
</dbReference>
<dbReference type="Proteomes" id="UP000770661">
    <property type="component" value="Unassembled WGS sequence"/>
</dbReference>
<dbReference type="GO" id="GO:1902388">
    <property type="term" value="F:ceramide 1-phosphate transfer activity"/>
    <property type="evidence" value="ECO:0007669"/>
    <property type="project" value="TreeGrafter"/>
</dbReference>
<evidence type="ECO:0000256" key="1">
    <source>
        <dbReference type="SAM" id="MobiDB-lite"/>
    </source>
</evidence>
<comment type="caution">
    <text evidence="3">The sequence shown here is derived from an EMBL/GenBank/DDBJ whole genome shotgun (WGS) entry which is preliminary data.</text>
</comment>
<evidence type="ECO:0000313" key="3">
    <source>
        <dbReference type="EMBL" id="KAG0729217.1"/>
    </source>
</evidence>
<feature type="domain" description="Glycolipid transfer protein" evidence="2">
    <location>
        <begin position="62"/>
        <end position="218"/>
    </location>
</feature>
<dbReference type="SUPFAM" id="SSF110004">
    <property type="entry name" value="Glycolipid transfer protein, GLTP"/>
    <property type="match status" value="1"/>
</dbReference>
<dbReference type="PANTHER" id="PTHR10219">
    <property type="entry name" value="GLYCOLIPID TRANSFER PROTEIN-RELATED"/>
    <property type="match status" value="1"/>
</dbReference>
<accession>A0A8J4YKN9</accession>
<reference evidence="3" key="1">
    <citation type="submission" date="2020-07" db="EMBL/GenBank/DDBJ databases">
        <title>The High-quality genome of the commercially important snow crab, Chionoecetes opilio.</title>
        <authorList>
            <person name="Jeong J.-H."/>
            <person name="Ryu S."/>
        </authorList>
    </citation>
    <scope>NUCLEOTIDE SEQUENCE</scope>
    <source>
        <strain evidence="3">MADBK_172401_WGS</strain>
        <tissue evidence="3">Digestive gland</tissue>
    </source>
</reference>
<proteinExistence type="predicted"/>
<dbReference type="InterPro" id="IPR014830">
    <property type="entry name" value="Glycolipid_transfer_prot_dom"/>
</dbReference>
<feature type="compositionally biased region" description="Acidic residues" evidence="1">
    <location>
        <begin position="28"/>
        <end position="37"/>
    </location>
</feature>
<dbReference type="Pfam" id="PF08718">
    <property type="entry name" value="GLTP"/>
    <property type="match status" value="1"/>
</dbReference>
<keyword evidence="4" id="KW-1185">Reference proteome</keyword>
<feature type="region of interest" description="Disordered" evidence="1">
    <location>
        <begin position="1"/>
        <end position="37"/>
    </location>
</feature>
<evidence type="ECO:0000313" key="4">
    <source>
        <dbReference type="Proteomes" id="UP000770661"/>
    </source>
</evidence>
<name>A0A8J4YKN9_CHIOP</name>
<protein>
    <submittedName>
        <fullName evidence="3">Ceramide-1-phosphate transfer protein</fullName>
    </submittedName>
</protein>
<gene>
    <name evidence="3" type="primary">Cptp_0</name>
    <name evidence="3" type="ORF">GWK47_000339</name>
</gene>
<dbReference type="GO" id="GO:1902387">
    <property type="term" value="F:ceramide 1-phosphate binding"/>
    <property type="evidence" value="ECO:0007669"/>
    <property type="project" value="TreeGrafter"/>
</dbReference>
<dbReference type="OrthoDB" id="6377176at2759"/>
<evidence type="ECO:0000259" key="2">
    <source>
        <dbReference type="Pfam" id="PF08718"/>
    </source>
</evidence>
<sequence>MDTPAGVDVQDTDKEEEEADLQIGMMNSEDEDEEEEDKEKVLAVDGVVLRDDFTPGAEGEVPLASYVRAYQEMNKFIKLLGPLFYFVAYDVKRKVTYSLQRYQYSYKLMDVIRKEMAGKNGRYYVDVKTMINYEKENDLVYRSSPMSGTDAFLKLNRVLELAIGIMKEIMEDEEEPTLGQVASEVYLTTTAKFHPSILSTMLSGVLLLMPSRATVRNRITRGTDEGEALMRRLMPEVMRSVKQTYEACLALYREHDLHNLNVRGRTDTTP</sequence>
<dbReference type="GO" id="GO:0016020">
    <property type="term" value="C:membrane"/>
    <property type="evidence" value="ECO:0007669"/>
    <property type="project" value="TreeGrafter"/>
</dbReference>
<dbReference type="AlphaFoldDB" id="A0A8J4YKN9"/>
<dbReference type="GO" id="GO:0005829">
    <property type="term" value="C:cytosol"/>
    <property type="evidence" value="ECO:0007669"/>
    <property type="project" value="TreeGrafter"/>
</dbReference>
<dbReference type="InterPro" id="IPR036497">
    <property type="entry name" value="GLTP_sf"/>
</dbReference>